<evidence type="ECO:0000313" key="3">
    <source>
        <dbReference type="EMBL" id="WGH74629.1"/>
    </source>
</evidence>
<dbReference type="Pfam" id="PF04326">
    <property type="entry name" value="SLFN_AlbA_2"/>
    <property type="match status" value="1"/>
</dbReference>
<evidence type="ECO:0000313" key="4">
    <source>
        <dbReference type="Proteomes" id="UP001232001"/>
    </source>
</evidence>
<organism evidence="3 4">
    <name type="scientific">Tenacibaculum tangerinum</name>
    <dbReference type="NCBI Taxonomy" id="3038772"/>
    <lineage>
        <taxon>Bacteria</taxon>
        <taxon>Pseudomonadati</taxon>
        <taxon>Bacteroidota</taxon>
        <taxon>Flavobacteriia</taxon>
        <taxon>Flavobacteriales</taxon>
        <taxon>Flavobacteriaceae</taxon>
        <taxon>Tenacibaculum</taxon>
    </lineage>
</organism>
<feature type="domain" description="DUF5929" evidence="2">
    <location>
        <begin position="158"/>
        <end position="379"/>
    </location>
</feature>
<dbReference type="RefSeq" id="WP_279650524.1">
    <property type="nucleotide sequence ID" value="NZ_CP122539.1"/>
</dbReference>
<protein>
    <submittedName>
        <fullName evidence="3">ATP-binding protein</fullName>
    </submittedName>
</protein>
<keyword evidence="3" id="KW-0547">Nucleotide-binding</keyword>
<accession>A0ABY8L017</accession>
<reference evidence="3 4" key="1">
    <citation type="submission" date="2023-04" db="EMBL/GenBank/DDBJ databases">
        <title>Tenacibaculum tangerinum sp. nov., isolated from sea tidal flat of South Korea.</title>
        <authorList>
            <person name="Lee S.H."/>
            <person name="Kim J.-J."/>
        </authorList>
    </citation>
    <scope>NUCLEOTIDE SEQUENCE [LARGE SCALE GENOMIC DNA]</scope>
    <source>
        <strain evidence="3 4">GRR-S3-23</strain>
    </source>
</reference>
<name>A0ABY8L017_9FLAO</name>
<keyword evidence="3" id="KW-0067">ATP-binding</keyword>
<dbReference type="InterPro" id="IPR007421">
    <property type="entry name" value="Schlafen_AlbA_2_dom"/>
</dbReference>
<evidence type="ECO:0000259" key="2">
    <source>
        <dbReference type="Pfam" id="PF19351"/>
    </source>
</evidence>
<gene>
    <name evidence="3" type="ORF">P8625_11070</name>
</gene>
<proteinExistence type="predicted"/>
<feature type="domain" description="Schlafen AlbA-2" evidence="1">
    <location>
        <begin position="17"/>
        <end position="145"/>
    </location>
</feature>
<dbReference type="InterPro" id="IPR038461">
    <property type="entry name" value="Schlafen_AlbA_2_dom_sf"/>
</dbReference>
<dbReference type="Gene3D" id="3.30.950.30">
    <property type="entry name" value="Schlafen, AAA domain"/>
    <property type="match status" value="1"/>
</dbReference>
<dbReference type="Pfam" id="PF19351">
    <property type="entry name" value="DUF5929"/>
    <property type="match status" value="1"/>
</dbReference>
<dbReference type="EMBL" id="CP122539">
    <property type="protein sequence ID" value="WGH74629.1"/>
    <property type="molecule type" value="Genomic_DNA"/>
</dbReference>
<dbReference type="InterPro" id="IPR045973">
    <property type="entry name" value="DUF5929"/>
</dbReference>
<dbReference type="GO" id="GO:0005524">
    <property type="term" value="F:ATP binding"/>
    <property type="evidence" value="ECO:0007669"/>
    <property type="project" value="UniProtKB-KW"/>
</dbReference>
<dbReference type="Proteomes" id="UP001232001">
    <property type="component" value="Chromosome"/>
</dbReference>
<sequence length="379" mass="44403">MINKRLLIKNLLSHNDENSFYDKKQKLSLDSKEGKAKFIKHVCALSNSNPTNNSYIVIGIEDEENKIVGVDFYDDSKIQNLVNAYLNNPPKIEYENVPFPRLERHKVIGLVTIYPTKLITSLAKNSWKYRKGTIFYRRGSNSMPAEENIVLKNNNKAIVEAIEKNARNNIQLTLDGVFDFINRHKPEYNPQYKVFNEQFVLCWAGKQKKINDEVFFTRVDIELINEQVRLFFSSLDDVQINYNEQSFIITEYIVLGIDKSEKRYPLEKTIINFKDNGKHDIVTEFLFEAPQYDSNILQHIYNNNNSIVAKIVNNKPLSVTEHEDVYRLPTSYLICYLNGFESAALQLKKAKYYIKNLEDKTTYIKYKEAMRVIRKVKYN</sequence>
<keyword evidence="4" id="KW-1185">Reference proteome</keyword>
<evidence type="ECO:0000259" key="1">
    <source>
        <dbReference type="Pfam" id="PF04326"/>
    </source>
</evidence>